<comment type="caution">
    <text evidence="1">The sequence shown here is derived from an EMBL/GenBank/DDBJ whole genome shotgun (WGS) entry which is preliminary data.</text>
</comment>
<evidence type="ECO:0000313" key="1">
    <source>
        <dbReference type="EMBL" id="PZA05425.1"/>
    </source>
</evidence>
<dbReference type="EMBL" id="QKOC01000001">
    <property type="protein sequence ID" value="PZA05425.1"/>
    <property type="molecule type" value="Genomic_DNA"/>
</dbReference>
<sequence>MKNLEEIISLIEDKGYITPLDDDRLNSRVQAKILIKDLEIKFGKKFCENFSIRGECKDDAVVDIYIIIDTTQINQKEVEDIFKETRKKLLKDFEEYKN</sequence>
<gene>
    <name evidence="1" type="ORF">DNF10_00850</name>
</gene>
<accession>A0A323TY15</accession>
<proteinExistence type="predicted"/>
<name>A0A323TY15_FUSNU</name>
<dbReference type="AlphaFoldDB" id="A0A323TY15"/>
<protein>
    <submittedName>
        <fullName evidence="1">Uncharacterized protein</fullName>
    </submittedName>
</protein>
<reference evidence="1" key="1">
    <citation type="submission" date="2018-06" db="EMBL/GenBank/DDBJ databases">
        <title>Sequence of the Fusobacterium nucleatum str. 12230 genome.</title>
        <authorList>
            <person name="Navarre W."/>
        </authorList>
    </citation>
    <scope>NUCLEOTIDE SEQUENCE [LARGE SCALE GENOMIC DNA]</scope>
    <source>
        <strain evidence="1">12230</strain>
    </source>
</reference>
<organism evidence="1">
    <name type="scientific">Fusobacterium nucleatum</name>
    <dbReference type="NCBI Taxonomy" id="851"/>
    <lineage>
        <taxon>Bacteria</taxon>
        <taxon>Fusobacteriati</taxon>
        <taxon>Fusobacteriota</taxon>
        <taxon>Fusobacteriia</taxon>
        <taxon>Fusobacteriales</taxon>
        <taxon>Fusobacteriaceae</taxon>
        <taxon>Fusobacterium</taxon>
    </lineage>
</organism>